<dbReference type="Gene3D" id="3.10.20.90">
    <property type="entry name" value="Phosphatidylinositol 3-kinase Catalytic Subunit, Chain A, domain 1"/>
    <property type="match status" value="1"/>
</dbReference>
<accession>A0A1J4K1M2</accession>
<dbReference type="EMBL" id="MLAK01000762">
    <property type="protein sequence ID" value="OHT05287.1"/>
    <property type="molecule type" value="Genomic_DNA"/>
</dbReference>
<sequence length="779" mass="90917">MKYYKVTFSCEGKDTQLDVRNDQTLSDVCEILEKKFDHEITIDSFYINVGKKSKILNMNDSVFDYKNHKIFYDTKVEKSWIDILILKFILFITFLKNTFDFSRFFTIHEPEIKEDSHQLQIEDKKNITNSVSKTTIPKSNQNKKHSFKQSSIKLQTYPVSQETDVRPQQKVFPKNSSYSHRPQRTQFQPPNNVLIFKLPFSDFHREIEIPNNIKTFGELQKFIKFPIRNAKFYANGKEISNFSPISNFTDHCTIDIKYEFTTSKRITVSFHLNSNEQEFKIIPGNTSLTEIQNLLIDKFNIKNFMTNCIEFSFWNTPFPISDKITDDTKMSIFPFARDQITPINVTIHYDQSFNLFIQGQNLTIRYKKGLRIQNLRKFIYAVYHIQQFTLLDQKKQIINNDNIIVSSGDYFVVDIPVKVTFISNTNDVVDLNISEYQNLDDILTLFKNSESSKIELWDKNQHLISDIYSLRSANTVYIVYYYRIHYQIADNNKQFHIDLPSTDTVNDFRSKISVNHSMKESLFEILLNSSLVSNDIPIYFLFKQLDNQTLLIKKKKIQKPVLQKIPSNSKYINVPKTIENHDPPQINPNKSKSSSRKYKPQLSRVLSNPPVDNFYHQVNHPNQQVNQSYHPINLTIPQTQNDEPQNNNSRTSKVSPLKQKSPSQSTRPSPTKAIIHPNTLQNSGKDDKNNDDKIKVKSYKFIIMGKEEVTLTLPIGSTILDVKHKIQEIKNLSCENLSIALSGKELKNRVVLDKIDITERTKFHVFIKTVEEVLLLSKK</sequence>
<dbReference type="VEuPathDB" id="TrichDB:TRFO_26974"/>
<feature type="region of interest" description="Disordered" evidence="1">
    <location>
        <begin position="635"/>
        <end position="691"/>
    </location>
</feature>
<name>A0A1J4K1M2_9EUKA</name>
<dbReference type="InterPro" id="IPR029071">
    <property type="entry name" value="Ubiquitin-like_domsf"/>
</dbReference>
<evidence type="ECO:0000259" key="2">
    <source>
        <dbReference type="PROSITE" id="PS50053"/>
    </source>
</evidence>
<dbReference type="Pfam" id="PF00240">
    <property type="entry name" value="ubiquitin"/>
    <property type="match status" value="1"/>
</dbReference>
<dbReference type="SMART" id="SM00213">
    <property type="entry name" value="UBQ"/>
    <property type="match status" value="1"/>
</dbReference>
<gene>
    <name evidence="3" type="ORF">TRFO_26974</name>
</gene>
<evidence type="ECO:0000256" key="1">
    <source>
        <dbReference type="SAM" id="MobiDB-lite"/>
    </source>
</evidence>
<dbReference type="PROSITE" id="PS50053">
    <property type="entry name" value="UBIQUITIN_2"/>
    <property type="match status" value="1"/>
</dbReference>
<dbReference type="SUPFAM" id="SSF54236">
    <property type="entry name" value="Ubiquitin-like"/>
    <property type="match status" value="1"/>
</dbReference>
<dbReference type="Proteomes" id="UP000179807">
    <property type="component" value="Unassembled WGS sequence"/>
</dbReference>
<feature type="compositionally biased region" description="Polar residues" evidence="1">
    <location>
        <begin position="635"/>
        <end position="669"/>
    </location>
</feature>
<dbReference type="GeneID" id="94839973"/>
<reference evidence="3" key="1">
    <citation type="submission" date="2016-10" db="EMBL/GenBank/DDBJ databases">
        <authorList>
            <person name="Benchimol M."/>
            <person name="Almeida L.G."/>
            <person name="Vasconcelos A.T."/>
            <person name="Perreira-Neves A."/>
            <person name="Rosa I.A."/>
            <person name="Tasca T."/>
            <person name="Bogo M.R."/>
            <person name="de Souza W."/>
        </authorList>
    </citation>
    <scope>NUCLEOTIDE SEQUENCE [LARGE SCALE GENOMIC DNA]</scope>
    <source>
        <strain evidence="3">K</strain>
    </source>
</reference>
<dbReference type="CDD" id="cd17039">
    <property type="entry name" value="Ubl_ubiquitin_like"/>
    <property type="match status" value="1"/>
</dbReference>
<feature type="region of interest" description="Disordered" evidence="1">
    <location>
        <begin position="573"/>
        <end position="617"/>
    </location>
</feature>
<keyword evidence="4" id="KW-1185">Reference proteome</keyword>
<organism evidence="3 4">
    <name type="scientific">Tritrichomonas foetus</name>
    <dbReference type="NCBI Taxonomy" id="1144522"/>
    <lineage>
        <taxon>Eukaryota</taxon>
        <taxon>Metamonada</taxon>
        <taxon>Parabasalia</taxon>
        <taxon>Tritrichomonadida</taxon>
        <taxon>Tritrichomonadidae</taxon>
        <taxon>Tritrichomonas</taxon>
    </lineage>
</organism>
<evidence type="ECO:0000313" key="3">
    <source>
        <dbReference type="EMBL" id="OHT05287.1"/>
    </source>
</evidence>
<proteinExistence type="predicted"/>
<comment type="caution">
    <text evidence="3">The sequence shown here is derived from an EMBL/GenBank/DDBJ whole genome shotgun (WGS) entry which is preliminary data.</text>
</comment>
<dbReference type="AlphaFoldDB" id="A0A1J4K1M2"/>
<protein>
    <recommendedName>
        <fullName evidence="2">Ubiquitin-like domain-containing protein</fullName>
    </recommendedName>
</protein>
<feature type="domain" description="Ubiquitin-like" evidence="2">
    <location>
        <begin position="692"/>
        <end position="768"/>
    </location>
</feature>
<dbReference type="RefSeq" id="XP_068358423.1">
    <property type="nucleotide sequence ID" value="XM_068505269.1"/>
</dbReference>
<evidence type="ECO:0000313" key="4">
    <source>
        <dbReference type="Proteomes" id="UP000179807"/>
    </source>
</evidence>
<dbReference type="InterPro" id="IPR000626">
    <property type="entry name" value="Ubiquitin-like_dom"/>
</dbReference>